<feature type="transmembrane region" description="Helical" evidence="1">
    <location>
        <begin position="12"/>
        <end position="30"/>
    </location>
</feature>
<name>A0ABT0DXM6_9SPHN</name>
<accession>A0ABT0DXM6</accession>
<keyword evidence="1" id="KW-1133">Transmembrane helix</keyword>
<evidence type="ECO:0000256" key="1">
    <source>
        <dbReference type="SAM" id="Phobius"/>
    </source>
</evidence>
<sequence>MIQAEKSRGSGVIFALVAIALILAIGFFYLTKEREDKESRVITEAAESADSAARVIENAAQDAASSLRRQN</sequence>
<comment type="caution">
    <text evidence="2">The sequence shown here is derived from an EMBL/GenBank/DDBJ whole genome shotgun (WGS) entry which is preliminary data.</text>
</comment>
<gene>
    <name evidence="2" type="ORF">MU848_09760</name>
</gene>
<keyword evidence="1" id="KW-0472">Membrane</keyword>
<keyword evidence="1" id="KW-0812">Transmembrane</keyword>
<protein>
    <submittedName>
        <fullName evidence="2">Uncharacterized protein</fullName>
    </submittedName>
</protein>
<keyword evidence="3" id="KW-1185">Reference proteome</keyword>
<evidence type="ECO:0000313" key="2">
    <source>
        <dbReference type="EMBL" id="MCK0531863.1"/>
    </source>
</evidence>
<dbReference type="Proteomes" id="UP001203512">
    <property type="component" value="Unassembled WGS sequence"/>
</dbReference>
<evidence type="ECO:0000313" key="3">
    <source>
        <dbReference type="Proteomes" id="UP001203512"/>
    </source>
</evidence>
<proteinExistence type="predicted"/>
<organism evidence="2 3">
    <name type="scientific">Sphingobium agri</name>
    <dbReference type="NCBI Taxonomy" id="2933566"/>
    <lineage>
        <taxon>Bacteria</taxon>
        <taxon>Pseudomonadati</taxon>
        <taxon>Pseudomonadota</taxon>
        <taxon>Alphaproteobacteria</taxon>
        <taxon>Sphingomonadales</taxon>
        <taxon>Sphingomonadaceae</taxon>
        <taxon>Sphingobium</taxon>
    </lineage>
</organism>
<reference evidence="2 3" key="1">
    <citation type="submission" date="2022-04" db="EMBL/GenBank/DDBJ databases">
        <authorList>
            <person name="Huq M.A."/>
        </authorList>
    </citation>
    <scope>NUCLEOTIDE SEQUENCE [LARGE SCALE GENOMIC DNA]</scope>
    <source>
        <strain evidence="2 3">MAH-33</strain>
    </source>
</reference>
<dbReference type="EMBL" id="JALKHS010000006">
    <property type="protein sequence ID" value="MCK0531863.1"/>
    <property type="molecule type" value="Genomic_DNA"/>
</dbReference>